<reference evidence="1 2" key="1">
    <citation type="submission" date="2012-04" db="EMBL/GenBank/DDBJ databases">
        <title>The Genome Sequence of Bacillus cereus MC67.</title>
        <authorList>
            <consortium name="The Broad Institute Genome Sequencing Platform"/>
            <consortium name="The Broad Institute Genome Sequencing Center for Infectious Disease"/>
            <person name="Feldgarden M."/>
            <person name="Van der Auwera G.A."/>
            <person name="Mahillon J."/>
            <person name="Duprez V."/>
            <person name="Timmery S."/>
            <person name="Mattelet C."/>
            <person name="Dierick K."/>
            <person name="Sun M."/>
            <person name="Yu Z."/>
            <person name="Zhu L."/>
            <person name="Hu X."/>
            <person name="Shank E.B."/>
            <person name="Swiecicka I."/>
            <person name="Hansen B.M."/>
            <person name="Andrup L."/>
            <person name="Young S.K."/>
            <person name="Zeng Q."/>
            <person name="Gargeya S."/>
            <person name="Fitzgerald M."/>
            <person name="Haas B."/>
            <person name="Abouelleil A."/>
            <person name="Alvarado L."/>
            <person name="Arachchi H.M."/>
            <person name="Berlin A."/>
            <person name="Chapman S.B."/>
            <person name="Goldberg J."/>
            <person name="Griggs A."/>
            <person name="Gujja S."/>
            <person name="Hansen M."/>
            <person name="Howarth C."/>
            <person name="Imamovic A."/>
            <person name="Larimer J."/>
            <person name="McCowen C."/>
            <person name="Montmayeur A."/>
            <person name="Murphy C."/>
            <person name="Neiman D."/>
            <person name="Pearson M."/>
            <person name="Priest M."/>
            <person name="Roberts A."/>
            <person name="Saif S."/>
            <person name="Shea T."/>
            <person name="Sisk P."/>
            <person name="Sykes S."/>
            <person name="Wortman J."/>
            <person name="Nusbaum C."/>
            <person name="Birren B."/>
        </authorList>
    </citation>
    <scope>NUCLEOTIDE SEQUENCE [LARGE SCALE GENOMIC DNA]</scope>
    <source>
        <strain evidence="1 2">MC67</strain>
    </source>
</reference>
<proteinExistence type="predicted"/>
<name>J8EMM8_BACCE</name>
<protein>
    <submittedName>
        <fullName evidence="1">Uncharacterized protein</fullName>
    </submittedName>
</protein>
<dbReference type="Gene3D" id="2.60.120.260">
    <property type="entry name" value="Galactose-binding domain-like"/>
    <property type="match status" value="1"/>
</dbReference>
<gene>
    <name evidence="1" type="ORF">II3_05759</name>
</gene>
<sequence>LGTTNLFLNTPFEMKEIDKDGNVTKRTPSLDKWNFTNNTKPGVTVEASVSRHHAGYNSMHIKSTGQTSNIYVNAFQDAPMLSNSGAYVLSFWMYTEDVKAIDEGATVGMYIYGGGSQVGKKEVALKPLLKSGAWVFIVLNVDALTVPTTHARMYLTLVKNGSIYLSQPQYQQGTKPSTYMPNPKDITNYKEMIDLVGSKVATSDYNKQVTKYDTQFEQNTREINLRATKESVYTKTEGDNKYGEKAMV</sequence>
<feature type="non-terminal residue" evidence="1">
    <location>
        <position position="248"/>
    </location>
</feature>
<feature type="non-terminal residue" evidence="1">
    <location>
        <position position="1"/>
    </location>
</feature>
<comment type="caution">
    <text evidence="1">The sequence shown here is derived from an EMBL/GenBank/DDBJ whole genome shotgun (WGS) entry which is preliminary data.</text>
</comment>
<accession>J8EMM8</accession>
<evidence type="ECO:0000313" key="1">
    <source>
        <dbReference type="EMBL" id="EJQ89775.1"/>
    </source>
</evidence>
<evidence type="ECO:0000313" key="2">
    <source>
        <dbReference type="Proteomes" id="UP000006997"/>
    </source>
</evidence>
<dbReference type="Proteomes" id="UP000006997">
    <property type="component" value="Unassembled WGS sequence"/>
</dbReference>
<dbReference type="RefSeq" id="WP_002162433.1">
    <property type="nucleotide sequence ID" value="NZ_JH792117.1"/>
</dbReference>
<dbReference type="AlphaFoldDB" id="J8EMM8"/>
<dbReference type="HOGENOM" id="CLU_1122050_0_0_9"/>
<dbReference type="EMBL" id="AHEN01000074">
    <property type="protein sequence ID" value="EJQ89775.1"/>
    <property type="molecule type" value="Genomic_DNA"/>
</dbReference>
<organism evidence="1 2">
    <name type="scientific">Bacillus cereus MC67</name>
    <dbReference type="NCBI Taxonomy" id="1053219"/>
    <lineage>
        <taxon>Bacteria</taxon>
        <taxon>Bacillati</taxon>
        <taxon>Bacillota</taxon>
        <taxon>Bacilli</taxon>
        <taxon>Bacillales</taxon>
        <taxon>Bacillaceae</taxon>
        <taxon>Bacillus</taxon>
        <taxon>Bacillus cereus group</taxon>
    </lineage>
</organism>